<dbReference type="EMBL" id="JBHUON010000019">
    <property type="protein sequence ID" value="MFD2865942.1"/>
    <property type="molecule type" value="Genomic_DNA"/>
</dbReference>
<dbReference type="RefSeq" id="WP_377129140.1">
    <property type="nucleotide sequence ID" value="NZ_JBHUON010000019.1"/>
</dbReference>
<dbReference type="Proteomes" id="UP001597601">
    <property type="component" value="Unassembled WGS sequence"/>
</dbReference>
<evidence type="ECO:0000256" key="1">
    <source>
        <dbReference type="SAM" id="Phobius"/>
    </source>
</evidence>
<gene>
    <name evidence="2" type="ORF">ACFSYC_14670</name>
</gene>
<evidence type="ECO:0000313" key="2">
    <source>
        <dbReference type="EMBL" id="MFD2865942.1"/>
    </source>
</evidence>
<organism evidence="2 3">
    <name type="scientific">Mucilaginibacter antarcticus</name>
    <dbReference type="NCBI Taxonomy" id="1855725"/>
    <lineage>
        <taxon>Bacteria</taxon>
        <taxon>Pseudomonadati</taxon>
        <taxon>Bacteroidota</taxon>
        <taxon>Sphingobacteriia</taxon>
        <taxon>Sphingobacteriales</taxon>
        <taxon>Sphingobacteriaceae</taxon>
        <taxon>Mucilaginibacter</taxon>
    </lineage>
</organism>
<accession>A0ABW5XRY1</accession>
<comment type="caution">
    <text evidence="2">The sequence shown here is derived from an EMBL/GenBank/DDBJ whole genome shotgun (WGS) entry which is preliminary data.</text>
</comment>
<keyword evidence="1" id="KW-0472">Membrane</keyword>
<reference evidence="3" key="1">
    <citation type="journal article" date="2019" name="Int. J. Syst. Evol. Microbiol.">
        <title>The Global Catalogue of Microorganisms (GCM) 10K type strain sequencing project: providing services to taxonomists for standard genome sequencing and annotation.</title>
        <authorList>
            <consortium name="The Broad Institute Genomics Platform"/>
            <consortium name="The Broad Institute Genome Sequencing Center for Infectious Disease"/>
            <person name="Wu L."/>
            <person name="Ma J."/>
        </authorList>
    </citation>
    <scope>NUCLEOTIDE SEQUENCE [LARGE SCALE GENOMIC DNA]</scope>
    <source>
        <strain evidence="3">KCTC 52232</strain>
    </source>
</reference>
<keyword evidence="3" id="KW-1185">Reference proteome</keyword>
<keyword evidence="1" id="KW-0812">Transmembrane</keyword>
<name>A0ABW5XRY1_9SPHI</name>
<sequence length="51" mass="5882">MREFFSEGVRVFIVIMIFILGIGGALIAGGKFDSWGKRLTWRLKKKRIDSH</sequence>
<proteinExistence type="predicted"/>
<feature type="transmembrane region" description="Helical" evidence="1">
    <location>
        <begin position="12"/>
        <end position="32"/>
    </location>
</feature>
<keyword evidence="1" id="KW-1133">Transmembrane helix</keyword>
<evidence type="ECO:0000313" key="3">
    <source>
        <dbReference type="Proteomes" id="UP001597601"/>
    </source>
</evidence>
<protein>
    <submittedName>
        <fullName evidence="2">Uncharacterized protein</fullName>
    </submittedName>
</protein>